<feature type="binding site" evidence="6">
    <location>
        <position position="286"/>
    </location>
    <ligand>
        <name>Zn(2+)</name>
        <dbReference type="ChEBI" id="CHEBI:29105"/>
    </ligand>
</feature>
<evidence type="ECO:0000256" key="6">
    <source>
        <dbReference type="PIRSR" id="PIRSR604254-1"/>
    </source>
</evidence>
<evidence type="ECO:0000256" key="2">
    <source>
        <dbReference type="ARBA" id="ARBA00007018"/>
    </source>
</evidence>
<keyword evidence="6" id="KW-0479">Metal-binding</keyword>
<feature type="transmembrane region" description="Helical" evidence="7">
    <location>
        <begin position="245"/>
        <end position="263"/>
    </location>
</feature>
<name>A0A061QRH2_9CHLO</name>
<dbReference type="GO" id="GO:0009744">
    <property type="term" value="P:response to sucrose"/>
    <property type="evidence" value="ECO:0007669"/>
    <property type="project" value="UniProtKB-ARBA"/>
</dbReference>
<comment type="similarity">
    <text evidence="2">Belongs to the ADIPOR family.</text>
</comment>
<evidence type="ECO:0000256" key="1">
    <source>
        <dbReference type="ARBA" id="ARBA00004141"/>
    </source>
</evidence>
<dbReference type="PANTHER" id="PTHR20855:SF52">
    <property type="entry name" value="ADIPONECTIN RECEPTOR PROTEIN"/>
    <property type="match status" value="1"/>
</dbReference>
<evidence type="ECO:0000313" key="8">
    <source>
        <dbReference type="EMBL" id="JAC60961.1"/>
    </source>
</evidence>
<dbReference type="PANTHER" id="PTHR20855">
    <property type="entry name" value="ADIPOR/PROGESTIN RECEPTOR-RELATED"/>
    <property type="match status" value="1"/>
</dbReference>
<organism evidence="8">
    <name type="scientific">Tetraselmis sp. GSL018</name>
    <dbReference type="NCBI Taxonomy" id="582737"/>
    <lineage>
        <taxon>Eukaryota</taxon>
        <taxon>Viridiplantae</taxon>
        <taxon>Chlorophyta</taxon>
        <taxon>core chlorophytes</taxon>
        <taxon>Chlorodendrophyceae</taxon>
        <taxon>Chlorodendrales</taxon>
        <taxon>Chlorodendraceae</taxon>
        <taxon>Tetraselmis</taxon>
    </lineage>
</organism>
<feature type="transmembrane region" description="Helical" evidence="7">
    <location>
        <begin position="215"/>
        <end position="233"/>
    </location>
</feature>
<sequence>MDSIASTRAAALAAAMSNPVRRHGSAKRNKASFRQALVNFNRLPKYLRDNEYIVGYYRPGHWSLRQIIGSLFRLHNETFNIWSHLLGFAFFVVLTVITVVCSERLAAEADAQQVTRWPLYVFFGGAMTCLLASSVCHLFGCCSQHVASIIWRFDYVGIAVLIVTSYFPPVYYGFLCLPFWQKFYLWSASLFGAATVVVSLMEVFQTIHFRPVRAVIFSGLGLFGVVPVVHQWAVHNHIPLFQEALIYDLLMGATYLIGAAVYATRIPERWKPGTFDLAFHSHNLFHLCVVIAAYIHYEATIVFIRWRDADQCPMA</sequence>
<dbReference type="InterPro" id="IPR004254">
    <property type="entry name" value="AdipoR/HlyIII-related"/>
</dbReference>
<gene>
    <name evidence="8" type="primary">ADIPOR</name>
    <name evidence="8" type="ORF">TSPGSL018_27545</name>
    <name evidence="9" type="ORF">TSPGSL018_6595</name>
</gene>
<dbReference type="EMBL" id="GBEZ01026228">
    <property type="protein sequence ID" value="JAC60961.1"/>
    <property type="molecule type" value="Transcribed_RNA"/>
</dbReference>
<keyword evidence="5 7" id="KW-0472">Membrane</keyword>
<dbReference type="EMBL" id="GBEZ01016943">
    <property type="protein sequence ID" value="JAC69349.1"/>
    <property type="molecule type" value="Transcribed_RNA"/>
</dbReference>
<feature type="transmembrane region" description="Helical" evidence="7">
    <location>
        <begin position="120"/>
        <end position="141"/>
    </location>
</feature>
<feature type="transmembrane region" description="Helical" evidence="7">
    <location>
        <begin position="183"/>
        <end position="203"/>
    </location>
</feature>
<dbReference type="GO" id="GO:0046872">
    <property type="term" value="F:metal ion binding"/>
    <property type="evidence" value="ECO:0007669"/>
    <property type="project" value="UniProtKB-KW"/>
</dbReference>
<keyword evidence="6" id="KW-0862">Zinc</keyword>
<feature type="transmembrane region" description="Helical" evidence="7">
    <location>
        <begin position="153"/>
        <end position="171"/>
    </location>
</feature>
<keyword evidence="4 7" id="KW-1133">Transmembrane helix</keyword>
<accession>A0A061QRH2</accession>
<proteinExistence type="inferred from homology"/>
<feature type="transmembrane region" description="Helical" evidence="7">
    <location>
        <begin position="81"/>
        <end position="100"/>
    </location>
</feature>
<keyword evidence="8" id="KW-0675">Receptor</keyword>
<dbReference type="GO" id="GO:0038023">
    <property type="term" value="F:signaling receptor activity"/>
    <property type="evidence" value="ECO:0007669"/>
    <property type="project" value="TreeGrafter"/>
</dbReference>
<reference evidence="8" key="1">
    <citation type="submission" date="2014-05" db="EMBL/GenBank/DDBJ databases">
        <title>The transcriptome of the halophilic microalga Tetraselmis sp. GSL018 isolated from the Great Salt Lake, Utah.</title>
        <authorList>
            <person name="Jinkerson R.E."/>
            <person name="D'Adamo S."/>
            <person name="Posewitz M.C."/>
        </authorList>
    </citation>
    <scope>NUCLEOTIDE SEQUENCE</scope>
    <source>
        <strain evidence="8">GSL018</strain>
    </source>
</reference>
<evidence type="ECO:0000256" key="7">
    <source>
        <dbReference type="SAM" id="Phobius"/>
    </source>
</evidence>
<feature type="binding site" evidence="6">
    <location>
        <position position="282"/>
    </location>
    <ligand>
        <name>Zn(2+)</name>
        <dbReference type="ChEBI" id="CHEBI:29105"/>
    </ligand>
</feature>
<dbReference type="Pfam" id="PF03006">
    <property type="entry name" value="HlyIII"/>
    <property type="match status" value="1"/>
</dbReference>
<evidence type="ECO:0000313" key="9">
    <source>
        <dbReference type="EMBL" id="JAC69349.1"/>
    </source>
</evidence>
<dbReference type="GO" id="GO:0016020">
    <property type="term" value="C:membrane"/>
    <property type="evidence" value="ECO:0007669"/>
    <property type="project" value="UniProtKB-SubCell"/>
</dbReference>
<comment type="subcellular location">
    <subcellularLocation>
        <location evidence="1">Membrane</location>
        <topology evidence="1">Multi-pass membrane protein</topology>
    </subcellularLocation>
</comment>
<protein>
    <submittedName>
        <fullName evidence="8">Adiponectin receptor</fullName>
    </submittedName>
</protein>
<evidence type="ECO:0000256" key="5">
    <source>
        <dbReference type="ARBA" id="ARBA00023136"/>
    </source>
</evidence>
<keyword evidence="3 7" id="KW-0812">Transmembrane</keyword>
<evidence type="ECO:0000256" key="3">
    <source>
        <dbReference type="ARBA" id="ARBA00022692"/>
    </source>
</evidence>
<dbReference type="AlphaFoldDB" id="A0A061QRH2"/>
<feature type="binding site" evidence="6">
    <location>
        <position position="137"/>
    </location>
    <ligand>
        <name>Zn(2+)</name>
        <dbReference type="ChEBI" id="CHEBI:29105"/>
    </ligand>
</feature>
<evidence type="ECO:0000256" key="4">
    <source>
        <dbReference type="ARBA" id="ARBA00022989"/>
    </source>
</evidence>
<feature type="transmembrane region" description="Helical" evidence="7">
    <location>
        <begin position="284"/>
        <end position="306"/>
    </location>
</feature>